<protein>
    <recommendedName>
        <fullName evidence="2">BIG2 domain-containing protein</fullName>
    </recommendedName>
</protein>
<dbReference type="AlphaFoldDB" id="A0A6M4IUA8"/>
<organism evidence="3 4">
    <name type="scientific">Gemmatimonas groenlandica</name>
    <dbReference type="NCBI Taxonomy" id="2732249"/>
    <lineage>
        <taxon>Bacteria</taxon>
        <taxon>Pseudomonadati</taxon>
        <taxon>Gemmatimonadota</taxon>
        <taxon>Gemmatimonadia</taxon>
        <taxon>Gemmatimonadales</taxon>
        <taxon>Gemmatimonadaceae</taxon>
        <taxon>Gemmatimonas</taxon>
    </lineage>
</organism>
<dbReference type="Pfam" id="PF02368">
    <property type="entry name" value="Big_2"/>
    <property type="match status" value="1"/>
</dbReference>
<dbReference type="SUPFAM" id="SSF69322">
    <property type="entry name" value="Tricorn protease domain 2"/>
    <property type="match status" value="1"/>
</dbReference>
<feature type="domain" description="BIG2" evidence="2">
    <location>
        <begin position="120"/>
        <end position="199"/>
    </location>
</feature>
<dbReference type="Gene3D" id="2.60.40.1080">
    <property type="match status" value="1"/>
</dbReference>
<dbReference type="InterPro" id="IPR008964">
    <property type="entry name" value="Invasin/intimin_cell_adhesion"/>
</dbReference>
<dbReference type="Gene3D" id="2.60.40.10">
    <property type="entry name" value="Immunoglobulins"/>
    <property type="match status" value="2"/>
</dbReference>
<feature type="signal peptide" evidence="1">
    <location>
        <begin position="1"/>
        <end position="25"/>
    </location>
</feature>
<dbReference type="EMBL" id="CP053085">
    <property type="protein sequence ID" value="QJR35741.1"/>
    <property type="molecule type" value="Genomic_DNA"/>
</dbReference>
<keyword evidence="1" id="KW-0732">Signal</keyword>
<dbReference type="SUPFAM" id="SSF49373">
    <property type="entry name" value="Invasin/intimin cell-adhesion fragments"/>
    <property type="match status" value="2"/>
</dbReference>
<sequence>MKRSFTIAPVLLALATPLAALSAQAAPKIARLVITPASRTVVAGDTMRLRTEARDAQGNVLSGVTVRYRLGGSARFEGRVDSLGLVTASSTAVLPITVTATMPGAAPTFEVIEITAVPGPAARIELSPSSPKLVVGQRVRATARAYSASGDARGDRVTWKSENPAVASVTTTGLITAARAGTTAIVATSGAVTQRLPVVVAASSLSSLTLTPGHVEARAGDVLRFALNAKDANGKAVTGLTPTWSFSPGQGQIDADGAFVGYEPGDYTITASFGARSVESTITLAPRDVRRPLSLVGRLPRTRFTTEEVWIHPDGKHAYLGSGGGGDVLYALDISNPADPKVTDSIISNTRRVNDVMTFPDGKFLVFTREGASDRKNGIVIASLDDPAHPKPIAEFTDGVTGGVHSAFVYKQDKFGTFIFLTNDGTGALHVIDVNDPYHPKEVARWKTEGRPDAGRSLHDIDLRDGLLYASYWNDGLIVLDVGNGIKGGSPSNPVKVSQFKYDLNAMYKQVEVDGGPGFIRGTHTAWRHKNYVFIADEVFPAAGPKGTKDAAAGRAYGRLQVVDVSDIANPKAVAFYEPEYGGVHNVWVAGDSLYMGAYNAGFRVFDISGELRGDLRAQGREIGHLNTADMDGHVKNAAMTWGVVVNPKDGLAYVNDDNNGLWIIRIEPKPVKKVIP</sequence>
<reference evidence="3 4" key="1">
    <citation type="submission" date="2020-05" db="EMBL/GenBank/DDBJ databases">
        <title>Complete genome sequence of Gemmatimonas greenlandica TET16.</title>
        <authorList>
            <person name="Zeng Y."/>
        </authorList>
    </citation>
    <scope>NUCLEOTIDE SEQUENCE [LARGE SCALE GENOMIC DNA]</scope>
    <source>
        <strain evidence="3 4">TET16</strain>
    </source>
</reference>
<evidence type="ECO:0000259" key="2">
    <source>
        <dbReference type="SMART" id="SM00635"/>
    </source>
</evidence>
<feature type="chain" id="PRO_5026666334" description="BIG2 domain-containing protein" evidence="1">
    <location>
        <begin position="26"/>
        <end position="677"/>
    </location>
</feature>
<dbReference type="SMART" id="SM00635">
    <property type="entry name" value="BID_2"/>
    <property type="match status" value="1"/>
</dbReference>
<proteinExistence type="predicted"/>
<name>A0A6M4IUA8_9BACT</name>
<keyword evidence="4" id="KW-1185">Reference proteome</keyword>
<accession>A0A6M4IUA8</accession>
<dbReference type="RefSeq" id="WP_171225172.1">
    <property type="nucleotide sequence ID" value="NZ_CP053085.1"/>
</dbReference>
<dbReference type="InterPro" id="IPR013783">
    <property type="entry name" value="Ig-like_fold"/>
</dbReference>
<evidence type="ECO:0000256" key="1">
    <source>
        <dbReference type="SAM" id="SignalP"/>
    </source>
</evidence>
<dbReference type="InterPro" id="IPR003343">
    <property type="entry name" value="Big_2"/>
</dbReference>
<evidence type="ECO:0000313" key="4">
    <source>
        <dbReference type="Proteomes" id="UP000500938"/>
    </source>
</evidence>
<dbReference type="Proteomes" id="UP000500938">
    <property type="component" value="Chromosome"/>
</dbReference>
<evidence type="ECO:0000313" key="3">
    <source>
        <dbReference type="EMBL" id="QJR35741.1"/>
    </source>
</evidence>
<dbReference type="Pfam" id="PF08309">
    <property type="entry name" value="LVIVD"/>
    <property type="match status" value="2"/>
</dbReference>
<dbReference type="InterPro" id="IPR013211">
    <property type="entry name" value="LVIVD"/>
</dbReference>
<gene>
    <name evidence="3" type="ORF">HKW67_09565</name>
</gene>
<dbReference type="KEGG" id="ggr:HKW67_09565"/>